<name>A0ABW3DIA2_9BACL</name>
<evidence type="ECO:0000259" key="1">
    <source>
        <dbReference type="Pfam" id="PF01636"/>
    </source>
</evidence>
<dbReference type="SUPFAM" id="SSF56112">
    <property type="entry name" value="Protein kinase-like (PK-like)"/>
    <property type="match status" value="1"/>
</dbReference>
<evidence type="ECO:0000313" key="2">
    <source>
        <dbReference type="EMBL" id="MFD0872331.1"/>
    </source>
</evidence>
<dbReference type="Gene3D" id="1.20.58.840">
    <property type="match status" value="1"/>
</dbReference>
<protein>
    <submittedName>
        <fullName evidence="2">Aminoglycoside phosphotransferase family protein</fullName>
        <ecNumber evidence="2">2.7.1.-</ecNumber>
    </submittedName>
</protein>
<comment type="caution">
    <text evidence="2">The sequence shown here is derived from an EMBL/GenBank/DDBJ whole genome shotgun (WGS) entry which is preliminary data.</text>
</comment>
<dbReference type="Proteomes" id="UP001597120">
    <property type="component" value="Unassembled WGS sequence"/>
</dbReference>
<evidence type="ECO:0000313" key="3">
    <source>
        <dbReference type="Proteomes" id="UP001597120"/>
    </source>
</evidence>
<dbReference type="InterPro" id="IPR002575">
    <property type="entry name" value="Aminoglycoside_PTrfase"/>
</dbReference>
<organism evidence="2 3">
    <name type="scientific">Paenibacillus residui</name>
    <dbReference type="NCBI Taxonomy" id="629724"/>
    <lineage>
        <taxon>Bacteria</taxon>
        <taxon>Bacillati</taxon>
        <taxon>Bacillota</taxon>
        <taxon>Bacilli</taxon>
        <taxon>Bacillales</taxon>
        <taxon>Paenibacillaceae</taxon>
        <taxon>Paenibacillus</taxon>
    </lineage>
</organism>
<dbReference type="Gene3D" id="3.30.200.20">
    <property type="entry name" value="Phosphorylase Kinase, domain 1"/>
    <property type="match status" value="1"/>
</dbReference>
<dbReference type="EC" id="2.7.1.-" evidence="2"/>
<accession>A0ABW3DIA2</accession>
<reference evidence="3" key="1">
    <citation type="journal article" date="2019" name="Int. J. Syst. Evol. Microbiol.">
        <title>The Global Catalogue of Microorganisms (GCM) 10K type strain sequencing project: providing services to taxonomists for standard genome sequencing and annotation.</title>
        <authorList>
            <consortium name="The Broad Institute Genomics Platform"/>
            <consortium name="The Broad Institute Genome Sequencing Center for Infectious Disease"/>
            <person name="Wu L."/>
            <person name="Ma J."/>
        </authorList>
    </citation>
    <scope>NUCLEOTIDE SEQUENCE [LARGE SCALE GENOMIC DNA]</scope>
    <source>
        <strain evidence="3">CCUG 57263</strain>
    </source>
</reference>
<proteinExistence type="predicted"/>
<dbReference type="Gene3D" id="1.10.510.10">
    <property type="entry name" value="Transferase(Phosphotransferase) domain 1"/>
    <property type="match status" value="1"/>
</dbReference>
<feature type="domain" description="Aminoglycoside phosphotransferase" evidence="1">
    <location>
        <begin position="23"/>
        <end position="248"/>
    </location>
</feature>
<dbReference type="InterPro" id="IPR011009">
    <property type="entry name" value="Kinase-like_dom_sf"/>
</dbReference>
<dbReference type="Pfam" id="PF01636">
    <property type="entry name" value="APH"/>
    <property type="match status" value="1"/>
</dbReference>
<keyword evidence="2" id="KW-0808">Transferase</keyword>
<dbReference type="EMBL" id="JBHTIU010000106">
    <property type="protein sequence ID" value="MFD0872331.1"/>
    <property type="molecule type" value="Genomic_DNA"/>
</dbReference>
<sequence>MNKLKTILKEHYSLEIKGILPQQGGWAALAYKVSGDSGTYFLKAYEKSRASTPKWTALIDKYVPITIWLLQNSYLKGKLPVPLVTKQGEYKCEDEEGIYLLYEYIDGETIGDRDLSGEQVRQLSEMIAELHSYGEEIPPDTDAIKEDFCIPFMQRLRSTLGGEYSRVPAEIREVTDPYLEQVKGLMDTVDKLSAGLKCRSLRMALCHTDIHHWNLMQAGQQLMLLDWEGLKLAPVEADIMFMTDKPYYEDFVSIYKQVHSDYTVDPDVLLFYQGRRKLEDIWEWMEQLLFDRQNAKERAASIQYLANELKTIGG</sequence>
<gene>
    <name evidence="2" type="ORF">ACFQ03_24730</name>
</gene>
<dbReference type="GO" id="GO:0016740">
    <property type="term" value="F:transferase activity"/>
    <property type="evidence" value="ECO:0007669"/>
    <property type="project" value="UniProtKB-KW"/>
</dbReference>
<dbReference type="RefSeq" id="WP_379291659.1">
    <property type="nucleotide sequence ID" value="NZ_JBHTIU010000106.1"/>
</dbReference>
<keyword evidence="3" id="KW-1185">Reference proteome</keyword>